<evidence type="ECO:0000313" key="4">
    <source>
        <dbReference type="Proteomes" id="UP000000709"/>
    </source>
</evidence>
<evidence type="ECO:0000256" key="2">
    <source>
        <dbReference type="SAM" id="SignalP"/>
    </source>
</evidence>
<dbReference type="AlphaFoldDB" id="G3AQT4"/>
<keyword evidence="2" id="KW-0732">Signal</keyword>
<protein>
    <submittedName>
        <fullName evidence="3">Uncharacterized protein</fullName>
    </submittedName>
</protein>
<evidence type="ECO:0000256" key="1">
    <source>
        <dbReference type="SAM" id="MobiDB-lite"/>
    </source>
</evidence>
<accession>G3AQT4</accession>
<gene>
    <name evidence="3" type="ORF">SPAPADRAFT_62242</name>
</gene>
<dbReference type="Proteomes" id="UP000000709">
    <property type="component" value="Unassembled WGS sequence"/>
</dbReference>
<feature type="compositionally biased region" description="Polar residues" evidence="1">
    <location>
        <begin position="85"/>
        <end position="94"/>
    </location>
</feature>
<dbReference type="InParanoid" id="G3AQT4"/>
<feature type="signal peptide" evidence="2">
    <location>
        <begin position="1"/>
        <end position="20"/>
    </location>
</feature>
<dbReference type="OrthoDB" id="4019199at2759"/>
<dbReference type="EMBL" id="GL996503">
    <property type="protein sequence ID" value="EGW31631.1"/>
    <property type="molecule type" value="Genomic_DNA"/>
</dbReference>
<sequence>MVFMIPLSVKIALTVGAVVGASVAVIHNKEAILETAEHLFEQGAEFCRNKLNEAKQMNEMHFADAYEDFSFSRDEEDEKHETKGRSTGSRLTNESDYDEISTPETSDFSEFSEMSEFSEIEDDDRLENDSLD</sequence>
<dbReference type="RefSeq" id="XP_007376409.1">
    <property type="nucleotide sequence ID" value="XM_007376347.1"/>
</dbReference>
<dbReference type="OMA" id="NFADHYQ"/>
<keyword evidence="4" id="KW-1185">Reference proteome</keyword>
<proteinExistence type="predicted"/>
<organism evidence="4">
    <name type="scientific">Spathaspora passalidarum (strain NRRL Y-27907 / 11-Y1)</name>
    <dbReference type="NCBI Taxonomy" id="619300"/>
    <lineage>
        <taxon>Eukaryota</taxon>
        <taxon>Fungi</taxon>
        <taxon>Dikarya</taxon>
        <taxon>Ascomycota</taxon>
        <taxon>Saccharomycotina</taxon>
        <taxon>Pichiomycetes</taxon>
        <taxon>Debaryomycetaceae</taxon>
        <taxon>Spathaspora</taxon>
    </lineage>
</organism>
<feature type="compositionally biased region" description="Low complexity" evidence="1">
    <location>
        <begin position="106"/>
        <end position="115"/>
    </location>
</feature>
<feature type="compositionally biased region" description="Acidic residues" evidence="1">
    <location>
        <begin position="116"/>
        <end position="132"/>
    </location>
</feature>
<reference evidence="3 4" key="1">
    <citation type="journal article" date="2011" name="Proc. Natl. Acad. Sci. U.S.A.">
        <title>Comparative genomics of xylose-fermenting fungi for enhanced biofuel production.</title>
        <authorList>
            <person name="Wohlbach D.J."/>
            <person name="Kuo A."/>
            <person name="Sato T.K."/>
            <person name="Potts K.M."/>
            <person name="Salamov A.A."/>
            <person name="LaButti K.M."/>
            <person name="Sun H."/>
            <person name="Clum A."/>
            <person name="Pangilinan J.L."/>
            <person name="Lindquist E.A."/>
            <person name="Lucas S."/>
            <person name="Lapidus A."/>
            <person name="Jin M."/>
            <person name="Gunawan C."/>
            <person name="Balan V."/>
            <person name="Dale B.E."/>
            <person name="Jeffries T.W."/>
            <person name="Zinkel R."/>
            <person name="Barry K.W."/>
            <person name="Grigoriev I.V."/>
            <person name="Gasch A.P."/>
        </authorList>
    </citation>
    <scope>NUCLEOTIDE SEQUENCE [LARGE SCALE GENOMIC DNA]</scope>
    <source>
        <strain evidence="4">NRRL Y-27907 / 11-Y1</strain>
    </source>
</reference>
<name>G3AQT4_SPAPN</name>
<dbReference type="KEGG" id="spaa:SPAPADRAFT_62242"/>
<dbReference type="HOGENOM" id="CLU_135158_0_0_1"/>
<evidence type="ECO:0000313" key="3">
    <source>
        <dbReference type="EMBL" id="EGW31631.1"/>
    </source>
</evidence>
<feature type="chain" id="PRO_5003442515" evidence="2">
    <location>
        <begin position="21"/>
        <end position="132"/>
    </location>
</feature>
<dbReference type="eggNOG" id="ENOG502RMT1">
    <property type="taxonomic scope" value="Eukaryota"/>
</dbReference>
<dbReference type="GeneID" id="18874229"/>
<feature type="region of interest" description="Disordered" evidence="1">
    <location>
        <begin position="71"/>
        <end position="132"/>
    </location>
</feature>